<dbReference type="InterPro" id="IPR029068">
    <property type="entry name" value="Glyas_Bleomycin-R_OHBP_Dase"/>
</dbReference>
<evidence type="ECO:0000313" key="3">
    <source>
        <dbReference type="EMBL" id="ONK72541.1"/>
    </source>
</evidence>
<dbReference type="InterPro" id="IPR054575">
    <property type="entry name" value="At5g48480-like_C"/>
</dbReference>
<dbReference type="EMBL" id="CM007384">
    <property type="protein sequence ID" value="ONK72541.1"/>
    <property type="molecule type" value="Genomic_DNA"/>
</dbReference>
<reference evidence="4" key="1">
    <citation type="journal article" date="2017" name="Nat. Commun.">
        <title>The asparagus genome sheds light on the origin and evolution of a young Y chromosome.</title>
        <authorList>
            <person name="Harkess A."/>
            <person name="Zhou J."/>
            <person name="Xu C."/>
            <person name="Bowers J.E."/>
            <person name="Van der Hulst R."/>
            <person name="Ayyampalayam S."/>
            <person name="Mercati F."/>
            <person name="Riccardi P."/>
            <person name="McKain M.R."/>
            <person name="Kakrana A."/>
            <person name="Tang H."/>
            <person name="Ray J."/>
            <person name="Groenendijk J."/>
            <person name="Arikit S."/>
            <person name="Mathioni S.M."/>
            <person name="Nakano M."/>
            <person name="Shan H."/>
            <person name="Telgmann-Rauber A."/>
            <person name="Kanno A."/>
            <person name="Yue Z."/>
            <person name="Chen H."/>
            <person name="Li W."/>
            <person name="Chen Y."/>
            <person name="Xu X."/>
            <person name="Zhang Y."/>
            <person name="Luo S."/>
            <person name="Chen H."/>
            <person name="Gao J."/>
            <person name="Mao Z."/>
            <person name="Pires J.C."/>
            <person name="Luo M."/>
            <person name="Kudrna D."/>
            <person name="Wing R.A."/>
            <person name="Meyers B.C."/>
            <person name="Yi K."/>
            <person name="Kong H."/>
            <person name="Lavrijsen P."/>
            <person name="Sunseri F."/>
            <person name="Falavigna A."/>
            <person name="Ye Y."/>
            <person name="Leebens-Mack J.H."/>
            <person name="Chen G."/>
        </authorList>
    </citation>
    <scope>NUCLEOTIDE SEQUENCE [LARGE SCALE GENOMIC DNA]</scope>
    <source>
        <strain evidence="4">cv. DH0086</strain>
    </source>
</reference>
<sequence>MFESYFTFLMQLIWLSALEAWSSAWRPTTWRSAGAAITSEIAEDEDGCCGGVVGKVKDPFGVVWIISSLGKKRCAEPEPAA</sequence>
<dbReference type="Proteomes" id="UP000243459">
    <property type="component" value="Chromosome 4"/>
</dbReference>
<keyword evidence="1" id="KW-0732">Signal</keyword>
<proteinExistence type="predicted"/>
<feature type="domain" description="Glyoxalase At5g48480-like C-terminal" evidence="2">
    <location>
        <begin position="33"/>
        <end position="66"/>
    </location>
</feature>
<evidence type="ECO:0000256" key="1">
    <source>
        <dbReference type="SAM" id="SignalP"/>
    </source>
</evidence>
<dbReference type="Pfam" id="PF22650">
    <property type="entry name" value="At5g48480-like_C"/>
    <property type="match status" value="1"/>
</dbReference>
<dbReference type="Gene3D" id="3.10.180.10">
    <property type="entry name" value="2,3-Dihydroxybiphenyl 1,2-Dioxygenase, domain 1"/>
    <property type="match status" value="1"/>
</dbReference>
<evidence type="ECO:0000259" key="2">
    <source>
        <dbReference type="Pfam" id="PF22650"/>
    </source>
</evidence>
<gene>
    <name evidence="3" type="ORF">A4U43_C04F20480</name>
</gene>
<evidence type="ECO:0000313" key="4">
    <source>
        <dbReference type="Proteomes" id="UP000243459"/>
    </source>
</evidence>
<organism evidence="3 4">
    <name type="scientific">Asparagus officinalis</name>
    <name type="common">Garden asparagus</name>
    <dbReference type="NCBI Taxonomy" id="4686"/>
    <lineage>
        <taxon>Eukaryota</taxon>
        <taxon>Viridiplantae</taxon>
        <taxon>Streptophyta</taxon>
        <taxon>Embryophyta</taxon>
        <taxon>Tracheophyta</taxon>
        <taxon>Spermatophyta</taxon>
        <taxon>Magnoliopsida</taxon>
        <taxon>Liliopsida</taxon>
        <taxon>Asparagales</taxon>
        <taxon>Asparagaceae</taxon>
        <taxon>Asparagoideae</taxon>
        <taxon>Asparagus</taxon>
    </lineage>
</organism>
<dbReference type="Gramene" id="ONK72541">
    <property type="protein sequence ID" value="ONK72541"/>
    <property type="gene ID" value="A4U43_C04F20480"/>
</dbReference>
<accession>A0A5P1F7A8</accession>
<protein>
    <recommendedName>
        <fullName evidence="2">Glyoxalase At5g48480-like C-terminal domain-containing protein</fullName>
    </recommendedName>
</protein>
<keyword evidence="4" id="KW-1185">Reference proteome</keyword>
<feature type="chain" id="PRO_5024447619" description="Glyoxalase At5g48480-like C-terminal domain-containing protein" evidence="1">
    <location>
        <begin position="25"/>
        <end position="81"/>
    </location>
</feature>
<dbReference type="AlphaFoldDB" id="A0A5P1F7A8"/>
<feature type="signal peptide" evidence="1">
    <location>
        <begin position="1"/>
        <end position="24"/>
    </location>
</feature>
<name>A0A5P1F7A8_ASPOF</name>